<sequence>MASDIAQAWTSVHCDCTIALLRAPVNTPGPLRRVSMLLARSAPIPARLHLKTVVSDELLGILATHLDRLEVLELELFAIDTLLTSAGFYPARVHVRPDDVARLLLALSFPVSSLRVLRLDVASNRQDFWRTRSLQVRPVREDMFNGTCSQLRKLNLRLTSLPIHVLGTFVSLTYLDYTVPSSRLSSSELDDILSSLTNLETLGLSVSRFIVEPVTDRAPSKSLLRVALYVDEPWDSGFITSIGNIGDTMDNFVDYFVQRHDVREFAFMPSELNSGPPRLLTSAPYLRAEISSTAGFVHFDNGIVAHVANVALWNNLVVHSKSAFASLTVFAIDVSMLFTNINPTHNYLAAAPVLEELCLTVSNCTECVPNSPSEQFGPPIRATWAEPWHCPALRRLHIMRRKDLPPSDDGSQWGFVRCPNQCTVRAPDIRAFVLNSLRFSSPRLETLFISRLTLLDGDVSDLTDLAEAVVHNSETEGFSFRGKNVYLHDIWETAGSAAVFADELRDWEYTRDSIAPDPASLS</sequence>
<dbReference type="Gene3D" id="3.80.10.10">
    <property type="entry name" value="Ribonuclease Inhibitor"/>
    <property type="match status" value="1"/>
</dbReference>
<proteinExistence type="predicted"/>
<reference evidence="1 2" key="1">
    <citation type="journal article" date="2016" name="Mol. Biol. Evol.">
        <title>Comparative Genomics of Early-Diverging Mushroom-Forming Fungi Provides Insights into the Origins of Lignocellulose Decay Capabilities.</title>
        <authorList>
            <person name="Nagy L.G."/>
            <person name="Riley R."/>
            <person name="Tritt A."/>
            <person name="Adam C."/>
            <person name="Daum C."/>
            <person name="Floudas D."/>
            <person name="Sun H."/>
            <person name="Yadav J.S."/>
            <person name="Pangilinan J."/>
            <person name="Larsson K.H."/>
            <person name="Matsuura K."/>
            <person name="Barry K."/>
            <person name="Labutti K."/>
            <person name="Kuo R."/>
            <person name="Ohm R.A."/>
            <person name="Bhattacharya S.S."/>
            <person name="Shirouzu T."/>
            <person name="Yoshinaga Y."/>
            <person name="Martin F.M."/>
            <person name="Grigoriev I.V."/>
            <person name="Hibbett D.S."/>
        </authorList>
    </citation>
    <scope>NUCLEOTIDE SEQUENCE [LARGE SCALE GENOMIC DNA]</scope>
    <source>
        <strain evidence="1 2">HHB12029</strain>
    </source>
</reference>
<dbReference type="InParanoid" id="A0A165J5Q4"/>
<protein>
    <recommendedName>
        <fullName evidence="3">F-box domain-containing protein</fullName>
    </recommendedName>
</protein>
<dbReference type="InterPro" id="IPR032675">
    <property type="entry name" value="LRR_dom_sf"/>
</dbReference>
<evidence type="ECO:0000313" key="1">
    <source>
        <dbReference type="EMBL" id="KZV94366.1"/>
    </source>
</evidence>
<dbReference type="SUPFAM" id="SSF52058">
    <property type="entry name" value="L domain-like"/>
    <property type="match status" value="1"/>
</dbReference>
<dbReference type="AlphaFoldDB" id="A0A165J5Q4"/>
<gene>
    <name evidence="1" type="ORF">EXIGLDRAFT_835060</name>
</gene>
<evidence type="ECO:0000313" key="2">
    <source>
        <dbReference type="Proteomes" id="UP000077266"/>
    </source>
</evidence>
<accession>A0A165J5Q4</accession>
<name>A0A165J5Q4_EXIGL</name>
<keyword evidence="2" id="KW-1185">Reference proteome</keyword>
<dbReference type="Proteomes" id="UP000077266">
    <property type="component" value="Unassembled WGS sequence"/>
</dbReference>
<evidence type="ECO:0008006" key="3">
    <source>
        <dbReference type="Google" id="ProtNLM"/>
    </source>
</evidence>
<dbReference type="EMBL" id="KV425974">
    <property type="protein sequence ID" value="KZV94366.1"/>
    <property type="molecule type" value="Genomic_DNA"/>
</dbReference>
<organism evidence="1 2">
    <name type="scientific">Exidia glandulosa HHB12029</name>
    <dbReference type="NCBI Taxonomy" id="1314781"/>
    <lineage>
        <taxon>Eukaryota</taxon>
        <taxon>Fungi</taxon>
        <taxon>Dikarya</taxon>
        <taxon>Basidiomycota</taxon>
        <taxon>Agaricomycotina</taxon>
        <taxon>Agaricomycetes</taxon>
        <taxon>Auriculariales</taxon>
        <taxon>Exidiaceae</taxon>
        <taxon>Exidia</taxon>
    </lineage>
</organism>